<evidence type="ECO:0000256" key="8">
    <source>
        <dbReference type="PROSITE-ProRule" id="PRU00277"/>
    </source>
</evidence>
<comment type="similarity">
    <text evidence="3 9">Belongs to the FKBP-type PPIase family.</text>
</comment>
<comment type="subcellular location">
    <subcellularLocation>
        <location evidence="2">Cytoplasm</location>
    </subcellularLocation>
</comment>
<dbReference type="PANTHER" id="PTHR47861:SF3">
    <property type="entry name" value="FKBP-TYPE PEPTIDYL-PROLYL CIS-TRANS ISOMERASE SLYD"/>
    <property type="match status" value="1"/>
</dbReference>
<dbReference type="KEGG" id="mou:OU421_11650"/>
<sequence>MKKLLLNKMTGVLCLLLICVCAAGCADQSQATDVASAGDTVQVDYKGYYDDGEVFDSSYERGEPLEFVVAAGQMIPGFDAAVEGMAVGEKKTVRLSPDEAYGEWDESLVMTVDNSTFAENSTPVIGETYYTLTDQGYVQFTVVAINGTEISIDTNHPMAGKTLNFDIELVAINPADV</sequence>
<proteinExistence type="inferred from homology"/>
<dbReference type="Pfam" id="PF00254">
    <property type="entry name" value="FKBP_C"/>
    <property type="match status" value="1"/>
</dbReference>
<evidence type="ECO:0000313" key="12">
    <source>
        <dbReference type="Proteomes" id="UP001163096"/>
    </source>
</evidence>
<evidence type="ECO:0000256" key="9">
    <source>
        <dbReference type="RuleBase" id="RU003915"/>
    </source>
</evidence>
<evidence type="ECO:0000256" key="5">
    <source>
        <dbReference type="ARBA" id="ARBA00023110"/>
    </source>
</evidence>
<keyword evidence="5 8" id="KW-0697">Rotamase</keyword>
<evidence type="ECO:0000259" key="10">
    <source>
        <dbReference type="PROSITE" id="PS50059"/>
    </source>
</evidence>
<dbReference type="InterPro" id="IPR001179">
    <property type="entry name" value="PPIase_FKBP_dom"/>
</dbReference>
<accession>A0A9X9T7G2</accession>
<evidence type="ECO:0000256" key="1">
    <source>
        <dbReference type="ARBA" id="ARBA00000971"/>
    </source>
</evidence>
<dbReference type="PROSITE" id="PS50059">
    <property type="entry name" value="FKBP_PPIASE"/>
    <property type="match status" value="1"/>
</dbReference>
<evidence type="ECO:0000256" key="2">
    <source>
        <dbReference type="ARBA" id="ARBA00004496"/>
    </source>
</evidence>
<comment type="catalytic activity">
    <reaction evidence="1 8 9">
        <text>[protein]-peptidylproline (omega=180) = [protein]-peptidylproline (omega=0)</text>
        <dbReference type="Rhea" id="RHEA:16237"/>
        <dbReference type="Rhea" id="RHEA-COMP:10747"/>
        <dbReference type="Rhea" id="RHEA-COMP:10748"/>
        <dbReference type="ChEBI" id="CHEBI:83833"/>
        <dbReference type="ChEBI" id="CHEBI:83834"/>
        <dbReference type="EC" id="5.2.1.8"/>
    </reaction>
</comment>
<dbReference type="GO" id="GO:0042026">
    <property type="term" value="P:protein refolding"/>
    <property type="evidence" value="ECO:0007669"/>
    <property type="project" value="UniProtKB-ARBA"/>
</dbReference>
<gene>
    <name evidence="11" type="ORF">OU421_11650</name>
</gene>
<evidence type="ECO:0000256" key="3">
    <source>
        <dbReference type="ARBA" id="ARBA00006577"/>
    </source>
</evidence>
<feature type="domain" description="PPIase FKBP-type" evidence="10">
    <location>
        <begin position="38"/>
        <end position="133"/>
    </location>
</feature>
<dbReference type="GO" id="GO:0003755">
    <property type="term" value="F:peptidyl-prolyl cis-trans isomerase activity"/>
    <property type="evidence" value="ECO:0007669"/>
    <property type="project" value="UniProtKB-UniRule"/>
</dbReference>
<evidence type="ECO:0000313" key="11">
    <source>
        <dbReference type="EMBL" id="WAI01059.1"/>
    </source>
</evidence>
<dbReference type="PANTHER" id="PTHR47861">
    <property type="entry name" value="FKBP-TYPE PEPTIDYL-PROLYL CIS-TRANS ISOMERASE SLYD"/>
    <property type="match status" value="1"/>
</dbReference>
<organism evidence="11 12">
    <name type="scientific">Methanogenium organophilum</name>
    <dbReference type="NCBI Taxonomy" id="2199"/>
    <lineage>
        <taxon>Archaea</taxon>
        <taxon>Methanobacteriati</taxon>
        <taxon>Methanobacteriota</taxon>
        <taxon>Stenosarchaea group</taxon>
        <taxon>Methanomicrobia</taxon>
        <taxon>Methanomicrobiales</taxon>
        <taxon>Methanomicrobiaceae</taxon>
        <taxon>Methanogenium</taxon>
    </lineage>
</organism>
<evidence type="ECO:0000256" key="6">
    <source>
        <dbReference type="ARBA" id="ARBA00023186"/>
    </source>
</evidence>
<dbReference type="GeneID" id="76835766"/>
<keyword evidence="6" id="KW-0143">Chaperone</keyword>
<keyword evidence="12" id="KW-1185">Reference proteome</keyword>
<dbReference type="InterPro" id="IPR046357">
    <property type="entry name" value="PPIase_dom_sf"/>
</dbReference>
<dbReference type="SUPFAM" id="SSF54534">
    <property type="entry name" value="FKBP-like"/>
    <property type="match status" value="1"/>
</dbReference>
<evidence type="ECO:0000256" key="4">
    <source>
        <dbReference type="ARBA" id="ARBA00022490"/>
    </source>
</evidence>
<dbReference type="RefSeq" id="WP_268186273.1">
    <property type="nucleotide sequence ID" value="NZ_CP113361.1"/>
</dbReference>
<name>A0A9X9T7G2_METOG</name>
<dbReference type="Gene3D" id="3.10.50.40">
    <property type="match status" value="1"/>
</dbReference>
<dbReference type="Proteomes" id="UP001163096">
    <property type="component" value="Chromosome"/>
</dbReference>
<keyword evidence="4" id="KW-0963">Cytoplasm</keyword>
<evidence type="ECO:0000256" key="7">
    <source>
        <dbReference type="ARBA" id="ARBA00023235"/>
    </source>
</evidence>
<protein>
    <recommendedName>
        <fullName evidence="9">Peptidyl-prolyl cis-trans isomerase</fullName>
        <ecNumber evidence="9">5.2.1.8</ecNumber>
    </recommendedName>
</protein>
<dbReference type="AlphaFoldDB" id="A0A9X9T7G2"/>
<dbReference type="EC" id="5.2.1.8" evidence="9"/>
<reference evidence="11" key="1">
    <citation type="submission" date="2022-11" db="EMBL/GenBank/DDBJ databases">
        <title>Complete genome sequence of Methanogenium organophilum DSM 3596.</title>
        <authorList>
            <person name="Chen S.-C."/>
            <person name="Lai S.-J."/>
            <person name="You Y.-T."/>
        </authorList>
    </citation>
    <scope>NUCLEOTIDE SEQUENCE</scope>
    <source>
        <strain evidence="11">DSM 3596</strain>
    </source>
</reference>
<keyword evidence="7 8" id="KW-0413">Isomerase</keyword>
<dbReference type="EMBL" id="CP113361">
    <property type="protein sequence ID" value="WAI01059.1"/>
    <property type="molecule type" value="Genomic_DNA"/>
</dbReference>
<dbReference type="GO" id="GO:0005737">
    <property type="term" value="C:cytoplasm"/>
    <property type="evidence" value="ECO:0007669"/>
    <property type="project" value="UniProtKB-SubCell"/>
</dbReference>